<proteinExistence type="predicted"/>
<dbReference type="GO" id="GO:0004174">
    <property type="term" value="F:electron-transferring-flavoprotein dehydrogenase activity"/>
    <property type="evidence" value="ECO:0007669"/>
    <property type="project" value="TreeGrafter"/>
</dbReference>
<evidence type="ECO:0000259" key="1">
    <source>
        <dbReference type="Pfam" id="PF07992"/>
    </source>
</evidence>
<organism evidence="2 3">
    <name type="scientific">Ramalina farinacea</name>
    <dbReference type="NCBI Taxonomy" id="258253"/>
    <lineage>
        <taxon>Eukaryota</taxon>
        <taxon>Fungi</taxon>
        <taxon>Dikarya</taxon>
        <taxon>Ascomycota</taxon>
        <taxon>Pezizomycotina</taxon>
        <taxon>Lecanoromycetes</taxon>
        <taxon>OSLEUM clade</taxon>
        <taxon>Lecanoromycetidae</taxon>
        <taxon>Lecanorales</taxon>
        <taxon>Lecanorineae</taxon>
        <taxon>Ramalinaceae</taxon>
        <taxon>Ramalina</taxon>
    </lineage>
</organism>
<sequence length="394" mass="42466">MSEEPSPHNIVILGASFSGIGVAHGILKAIPSLQSQTQKTYKVTLVANASHFWWSVGAPRAMLKPYPTSNDDSFIPVTKGFEQYPSDHWEFVHAEIIGLATDEREVHYKTKNDKEDVAEVVSNMHFDTLVIAVGSLGPDPLYSIHGSHIPTLEAYKDVQARLPSAQSVMIIGGGAAGTETAGELGHLHGKGTAEVKDITLVSGSDRLLPHLRPAIGARAQEFLEDMHVKVEHKVRMTDHRKLVDGKTEVSLSDGSKRTVDLLLVATGRHPASGFLPKSLLNEKGLVNVDAFLRIPSVDSAYACGDIASNSPGDAITIKTQAPATSNNIIAELSAKGQPKEWKPMTTKEMQIVPVGPNLGVGAIFGWWAPSFAVKMIKSRNFMFPNAIKTVMGTA</sequence>
<dbReference type="PRINTS" id="PR00368">
    <property type="entry name" value="FADPNR"/>
</dbReference>
<dbReference type="EMBL" id="JAPUFD010000002">
    <property type="protein sequence ID" value="MDI1486011.1"/>
    <property type="molecule type" value="Genomic_DNA"/>
</dbReference>
<keyword evidence="3" id="KW-1185">Reference proteome</keyword>
<dbReference type="GO" id="GO:0050660">
    <property type="term" value="F:flavin adenine dinucleotide binding"/>
    <property type="evidence" value="ECO:0007669"/>
    <property type="project" value="TreeGrafter"/>
</dbReference>
<dbReference type="PANTHER" id="PTHR43735:SF25">
    <property type="entry name" value="NAD(P)H DEHYDROGENASE 3"/>
    <property type="match status" value="1"/>
</dbReference>
<gene>
    <name evidence="2" type="ORF">OHK93_004200</name>
</gene>
<dbReference type="InterPro" id="IPR036188">
    <property type="entry name" value="FAD/NAD-bd_sf"/>
</dbReference>
<dbReference type="AlphaFoldDB" id="A0AA43QJF8"/>
<dbReference type="PANTHER" id="PTHR43735">
    <property type="entry name" value="APOPTOSIS-INDUCING FACTOR 1"/>
    <property type="match status" value="1"/>
</dbReference>
<dbReference type="Pfam" id="PF07992">
    <property type="entry name" value="Pyr_redox_2"/>
    <property type="match status" value="1"/>
</dbReference>
<feature type="domain" description="FAD/NAD(P)-binding" evidence="1">
    <location>
        <begin position="9"/>
        <end position="314"/>
    </location>
</feature>
<reference evidence="2" key="1">
    <citation type="journal article" date="2023" name="Genome Biol. Evol.">
        <title>First Whole Genome Sequence and Flow Cytometry Genome Size Data for the Lichen-Forming Fungus Ramalina farinacea (Ascomycota).</title>
        <authorList>
            <person name="Llewellyn T."/>
            <person name="Mian S."/>
            <person name="Hill R."/>
            <person name="Leitch I.J."/>
            <person name="Gaya E."/>
        </authorList>
    </citation>
    <scope>NUCLEOTIDE SEQUENCE</scope>
    <source>
        <strain evidence="2">LIQ254RAFAR</strain>
    </source>
</reference>
<dbReference type="SUPFAM" id="SSF51905">
    <property type="entry name" value="FAD/NAD(P)-binding domain"/>
    <property type="match status" value="1"/>
</dbReference>
<accession>A0AA43QJF8</accession>
<dbReference type="Proteomes" id="UP001161017">
    <property type="component" value="Unassembled WGS sequence"/>
</dbReference>
<evidence type="ECO:0000313" key="2">
    <source>
        <dbReference type="EMBL" id="MDI1486011.1"/>
    </source>
</evidence>
<name>A0AA43QJF8_9LECA</name>
<dbReference type="GO" id="GO:0005737">
    <property type="term" value="C:cytoplasm"/>
    <property type="evidence" value="ECO:0007669"/>
    <property type="project" value="TreeGrafter"/>
</dbReference>
<comment type="caution">
    <text evidence="2">The sequence shown here is derived from an EMBL/GenBank/DDBJ whole genome shotgun (WGS) entry which is preliminary data.</text>
</comment>
<dbReference type="Gene3D" id="3.50.50.100">
    <property type="match status" value="1"/>
</dbReference>
<protein>
    <recommendedName>
        <fullName evidence="1">FAD/NAD(P)-binding domain-containing protein</fullName>
    </recommendedName>
</protein>
<evidence type="ECO:0000313" key="3">
    <source>
        <dbReference type="Proteomes" id="UP001161017"/>
    </source>
</evidence>
<dbReference type="PRINTS" id="PR00411">
    <property type="entry name" value="PNDRDTASEI"/>
</dbReference>
<dbReference type="InterPro" id="IPR023753">
    <property type="entry name" value="FAD/NAD-binding_dom"/>
</dbReference>